<accession>A0AAE0W6F5</accession>
<name>A0AAE0W6F5_9BIVA</name>
<keyword evidence="1" id="KW-0812">Transmembrane</keyword>
<keyword evidence="4" id="KW-1185">Reference proteome</keyword>
<dbReference type="PANTHER" id="PTHR10590">
    <property type="entry name" value="SODIUM/NUCLEOSIDE COTRANSPORTER"/>
    <property type="match status" value="1"/>
</dbReference>
<protein>
    <recommendedName>
        <fullName evidence="2">Concentrative nucleoside transporter N-terminal domain-containing protein</fullName>
    </recommendedName>
</protein>
<evidence type="ECO:0000256" key="1">
    <source>
        <dbReference type="SAM" id="Phobius"/>
    </source>
</evidence>
<reference evidence="3" key="3">
    <citation type="submission" date="2023-05" db="EMBL/GenBank/DDBJ databases">
        <authorList>
            <person name="Smith C.H."/>
        </authorList>
    </citation>
    <scope>NUCLEOTIDE SEQUENCE</scope>
    <source>
        <strain evidence="3">CHS0354</strain>
        <tissue evidence="3">Mantle</tissue>
    </source>
</reference>
<dbReference type="Proteomes" id="UP001195483">
    <property type="component" value="Unassembled WGS sequence"/>
</dbReference>
<dbReference type="EMBL" id="JAEAOA010000519">
    <property type="protein sequence ID" value="KAK3603226.1"/>
    <property type="molecule type" value="Genomic_DNA"/>
</dbReference>
<reference evidence="3" key="2">
    <citation type="journal article" date="2021" name="Genome Biol. Evol.">
        <title>Developing a high-quality reference genome for a parasitic bivalve with doubly uniparental inheritance (Bivalvia: Unionida).</title>
        <authorList>
            <person name="Smith C.H."/>
        </authorList>
    </citation>
    <scope>NUCLEOTIDE SEQUENCE</scope>
    <source>
        <strain evidence="3">CHS0354</strain>
        <tissue evidence="3">Mantle</tissue>
    </source>
</reference>
<reference evidence="3" key="1">
    <citation type="journal article" date="2021" name="Genome Biol. Evol.">
        <title>A High-Quality Reference Genome for a Parasitic Bivalve with Doubly Uniparental Inheritance (Bivalvia: Unionida).</title>
        <authorList>
            <person name="Smith C.H."/>
        </authorList>
    </citation>
    <scope>NUCLEOTIDE SEQUENCE</scope>
    <source>
        <strain evidence="3">CHS0354</strain>
    </source>
</reference>
<comment type="caution">
    <text evidence="3">The sequence shown here is derived from an EMBL/GenBank/DDBJ whole genome shotgun (WGS) entry which is preliminary data.</text>
</comment>
<dbReference type="PANTHER" id="PTHR10590:SF4">
    <property type="entry name" value="SOLUTE CARRIER FAMILY 28 MEMBER 3"/>
    <property type="match status" value="1"/>
</dbReference>
<evidence type="ECO:0000313" key="4">
    <source>
        <dbReference type="Proteomes" id="UP001195483"/>
    </source>
</evidence>
<keyword evidence="1" id="KW-0472">Membrane</keyword>
<keyword evidence="1" id="KW-1133">Transmembrane helix</keyword>
<feature type="transmembrane region" description="Helical" evidence="1">
    <location>
        <begin position="260"/>
        <end position="285"/>
    </location>
</feature>
<feature type="transmembrane region" description="Helical" evidence="1">
    <location>
        <begin position="71"/>
        <end position="90"/>
    </location>
</feature>
<organism evidence="3 4">
    <name type="scientific">Potamilus streckersoni</name>
    <dbReference type="NCBI Taxonomy" id="2493646"/>
    <lineage>
        <taxon>Eukaryota</taxon>
        <taxon>Metazoa</taxon>
        <taxon>Spiralia</taxon>
        <taxon>Lophotrochozoa</taxon>
        <taxon>Mollusca</taxon>
        <taxon>Bivalvia</taxon>
        <taxon>Autobranchia</taxon>
        <taxon>Heteroconchia</taxon>
        <taxon>Palaeoheterodonta</taxon>
        <taxon>Unionida</taxon>
        <taxon>Unionoidea</taxon>
        <taxon>Unionidae</taxon>
        <taxon>Ambleminae</taxon>
        <taxon>Lampsilini</taxon>
        <taxon>Potamilus</taxon>
    </lineage>
</organism>
<dbReference type="GO" id="GO:0005886">
    <property type="term" value="C:plasma membrane"/>
    <property type="evidence" value="ECO:0007669"/>
    <property type="project" value="TreeGrafter"/>
</dbReference>
<dbReference type="InterPro" id="IPR008276">
    <property type="entry name" value="C_nuclsd_transpt"/>
</dbReference>
<gene>
    <name evidence="3" type="ORF">CHS0354_007554</name>
</gene>
<evidence type="ECO:0000313" key="3">
    <source>
        <dbReference type="EMBL" id="KAK3603226.1"/>
    </source>
</evidence>
<feature type="transmembrane region" description="Helical" evidence="1">
    <location>
        <begin position="167"/>
        <end position="186"/>
    </location>
</feature>
<dbReference type="InterPro" id="IPR002668">
    <property type="entry name" value="CNT_N_dom"/>
</dbReference>
<dbReference type="AlphaFoldDB" id="A0AAE0W6F5"/>
<sequence length="313" mass="35542">MTSNDSTISEVRERKDNGNGVVATEKFEDGITVSAFNLQPMFEGMIEGSGLTGEETAEKITSPCRKWTLKVIWILVILTYCVYCGFAFVLNFERSIPLLVFNSMAFAYNAYIAATNFLDAQKIKDLLESRLYKLEQLFNRRFWKLSLYTIAIAGMLLYVILSNVSHFENLISLAGLAFFILISWVTSYSRTKINWRPVIWGLLLQLLLGLLILRTNFGRASFLFLGDQVESFLDHILAGVTFVFGDHYLDFEFAFKLMPIMIFLSSVFSVLYHLGVMQIFVKFIARVIHITMRTTAAETMCTAACIFLGQVSS</sequence>
<dbReference type="GO" id="GO:0005415">
    <property type="term" value="F:nucleoside:sodium symporter activity"/>
    <property type="evidence" value="ECO:0007669"/>
    <property type="project" value="TreeGrafter"/>
</dbReference>
<feature type="domain" description="Concentrative nucleoside transporter N-terminal" evidence="2">
    <location>
        <begin position="174"/>
        <end position="246"/>
    </location>
</feature>
<feature type="transmembrane region" description="Helical" evidence="1">
    <location>
        <begin position="198"/>
        <end position="217"/>
    </location>
</feature>
<feature type="transmembrane region" description="Helical" evidence="1">
    <location>
        <begin position="141"/>
        <end position="161"/>
    </location>
</feature>
<evidence type="ECO:0000259" key="2">
    <source>
        <dbReference type="Pfam" id="PF01773"/>
    </source>
</evidence>
<feature type="transmembrane region" description="Helical" evidence="1">
    <location>
        <begin position="96"/>
        <end position="120"/>
    </location>
</feature>
<dbReference type="Pfam" id="PF01773">
    <property type="entry name" value="Nucleos_tra2_N"/>
    <property type="match status" value="1"/>
</dbReference>
<proteinExistence type="predicted"/>